<evidence type="ECO:0000313" key="1">
    <source>
        <dbReference type="EMBL" id="GMF02408.1"/>
    </source>
</evidence>
<dbReference type="Proteomes" id="UP001165064">
    <property type="component" value="Unassembled WGS sequence"/>
</dbReference>
<keyword evidence="2" id="KW-1185">Reference proteome</keyword>
<dbReference type="EMBL" id="BSXS01012471">
    <property type="protein sequence ID" value="GMF02408.1"/>
    <property type="molecule type" value="Genomic_DNA"/>
</dbReference>
<accession>A0ACB5U5R8</accession>
<name>A0ACB5U5R8_AMBMO</name>
<evidence type="ECO:0000313" key="2">
    <source>
        <dbReference type="Proteomes" id="UP001165064"/>
    </source>
</evidence>
<reference evidence="1" key="1">
    <citation type="submission" date="2023-04" db="EMBL/GenBank/DDBJ databases">
        <title>Ambrosiozyma monospora NBRC 10751.</title>
        <authorList>
            <person name="Ichikawa N."/>
            <person name="Sato H."/>
            <person name="Tonouchi N."/>
        </authorList>
    </citation>
    <scope>NUCLEOTIDE SEQUENCE</scope>
    <source>
        <strain evidence="1">NBRC 10751</strain>
    </source>
</reference>
<gene>
    <name evidence="1" type="ORF">Amon02_001145400</name>
</gene>
<proteinExistence type="predicted"/>
<organism evidence="1 2">
    <name type="scientific">Ambrosiozyma monospora</name>
    <name type="common">Yeast</name>
    <name type="synonym">Endomycopsis monosporus</name>
    <dbReference type="NCBI Taxonomy" id="43982"/>
    <lineage>
        <taxon>Eukaryota</taxon>
        <taxon>Fungi</taxon>
        <taxon>Dikarya</taxon>
        <taxon>Ascomycota</taxon>
        <taxon>Saccharomycotina</taxon>
        <taxon>Pichiomycetes</taxon>
        <taxon>Pichiales</taxon>
        <taxon>Pichiaceae</taxon>
        <taxon>Ambrosiozyma</taxon>
    </lineage>
</organism>
<sequence>MMIQTLKVLDDKATVFGKVSEGYNVLNAINKSAVDETLRPLKDIRILHTFVLHDPFPDPSPFNPPQSPLPTEDQIDSFRLLLEDDSDDEADSIQRKETEAKSVSQALTLELLGDLPTSNIKPSEKVLFICKLNPITTAEDLKLIFSRFGDVQSVEIVKDKDTGASLCYGFIEFKDKKSVEVAYLKMDNTLIDDRRIHVDFSQSVKHRSHFGDRNRIHGHPRPRYHASESSRHDSRYTRRDYDHRDHTSRGESPRSSRSRSHRELERVHGSDSSDRKRHRHSHHHHRTHRDRY</sequence>
<protein>
    <submittedName>
        <fullName evidence="1">Unnamed protein product</fullName>
    </submittedName>
</protein>
<comment type="caution">
    <text evidence="1">The sequence shown here is derived from an EMBL/GenBank/DDBJ whole genome shotgun (WGS) entry which is preliminary data.</text>
</comment>